<dbReference type="Proteomes" id="UP000324800">
    <property type="component" value="Unassembled WGS sequence"/>
</dbReference>
<protein>
    <submittedName>
        <fullName evidence="1">Uncharacterized protein</fullName>
    </submittedName>
</protein>
<evidence type="ECO:0000313" key="1">
    <source>
        <dbReference type="EMBL" id="KAA6404030.1"/>
    </source>
</evidence>
<dbReference type="AlphaFoldDB" id="A0A5J4XA86"/>
<proteinExistence type="predicted"/>
<reference evidence="1 2" key="1">
    <citation type="submission" date="2019-03" db="EMBL/GenBank/DDBJ databases">
        <title>Single cell metagenomics reveals metabolic interactions within the superorganism composed of flagellate Streblomastix strix and complex community of Bacteroidetes bacteria on its surface.</title>
        <authorList>
            <person name="Treitli S.C."/>
            <person name="Kolisko M."/>
            <person name="Husnik F."/>
            <person name="Keeling P."/>
            <person name="Hampl V."/>
        </authorList>
    </citation>
    <scope>NUCLEOTIDE SEQUENCE [LARGE SCALE GENOMIC DNA]</scope>
    <source>
        <strain evidence="1">ST1C</strain>
    </source>
</reference>
<sequence length="73" mass="8631">MAFIHDNLDENMLQMDVNNTFLIDYGKIVYFNTLQHIEHNGKKLVYDDNDGRLSTDGHFVHEESESITKEWRS</sequence>
<accession>A0A5J4XA86</accession>
<evidence type="ECO:0000313" key="2">
    <source>
        <dbReference type="Proteomes" id="UP000324800"/>
    </source>
</evidence>
<comment type="caution">
    <text evidence="1">The sequence shown here is derived from an EMBL/GenBank/DDBJ whole genome shotgun (WGS) entry which is preliminary data.</text>
</comment>
<name>A0A5J4XA86_9EUKA</name>
<gene>
    <name evidence="1" type="ORF">EZS28_000430</name>
</gene>
<dbReference type="EMBL" id="SNRW01000035">
    <property type="protein sequence ID" value="KAA6404030.1"/>
    <property type="molecule type" value="Genomic_DNA"/>
</dbReference>
<organism evidence="1 2">
    <name type="scientific">Streblomastix strix</name>
    <dbReference type="NCBI Taxonomy" id="222440"/>
    <lineage>
        <taxon>Eukaryota</taxon>
        <taxon>Metamonada</taxon>
        <taxon>Preaxostyla</taxon>
        <taxon>Oxymonadida</taxon>
        <taxon>Streblomastigidae</taxon>
        <taxon>Streblomastix</taxon>
    </lineage>
</organism>